<protein>
    <recommendedName>
        <fullName evidence="4">Biotin/lipoyl-binding protein</fullName>
    </recommendedName>
</protein>
<gene>
    <name evidence="2" type="ORF">CLV43_12148</name>
</gene>
<proteinExistence type="predicted"/>
<dbReference type="AlphaFoldDB" id="A0A2T0SGA8"/>
<reference evidence="2 3" key="1">
    <citation type="submission" date="2018-03" db="EMBL/GenBank/DDBJ databases">
        <title>Genomic Encyclopedia of Archaeal and Bacterial Type Strains, Phase II (KMG-II): from individual species to whole genera.</title>
        <authorList>
            <person name="Goeker M."/>
        </authorList>
    </citation>
    <scope>NUCLEOTIDE SEQUENCE [LARGE SCALE GENOMIC DNA]</scope>
    <source>
        <strain evidence="2 3">DSM 44720</strain>
    </source>
</reference>
<feature type="chain" id="PRO_5038884660" description="Biotin/lipoyl-binding protein" evidence="1">
    <location>
        <begin position="17"/>
        <end position="103"/>
    </location>
</feature>
<organism evidence="2 3">
    <name type="scientific">Umezawaea tangerina</name>
    <dbReference type="NCBI Taxonomy" id="84725"/>
    <lineage>
        <taxon>Bacteria</taxon>
        <taxon>Bacillati</taxon>
        <taxon>Actinomycetota</taxon>
        <taxon>Actinomycetes</taxon>
        <taxon>Pseudonocardiales</taxon>
        <taxon>Pseudonocardiaceae</taxon>
        <taxon>Umezawaea</taxon>
    </lineage>
</organism>
<comment type="caution">
    <text evidence="2">The sequence shown here is derived from an EMBL/GenBank/DDBJ whole genome shotgun (WGS) entry which is preliminary data.</text>
</comment>
<keyword evidence="1" id="KW-0732">Signal</keyword>
<dbReference type="Proteomes" id="UP000239494">
    <property type="component" value="Unassembled WGS sequence"/>
</dbReference>
<evidence type="ECO:0008006" key="4">
    <source>
        <dbReference type="Google" id="ProtNLM"/>
    </source>
</evidence>
<keyword evidence="3" id="KW-1185">Reference proteome</keyword>
<feature type="signal peptide" evidence="1">
    <location>
        <begin position="1"/>
        <end position="16"/>
    </location>
</feature>
<evidence type="ECO:0000313" key="3">
    <source>
        <dbReference type="Proteomes" id="UP000239494"/>
    </source>
</evidence>
<name>A0A2T0SGA8_9PSEU</name>
<evidence type="ECO:0000256" key="1">
    <source>
        <dbReference type="SAM" id="SignalP"/>
    </source>
</evidence>
<sequence>MVVVVAVVVTTGAAVAVSTGAAAGLWETDRADGGHVDPPPATARLTRQTLVDTETESGDLGYGAATTVDARLDGVLTWLPEPGTSVDRGQALYRVDDTPVVLL</sequence>
<dbReference type="EMBL" id="PVTF01000021">
    <property type="protein sequence ID" value="PRY32454.1"/>
    <property type="molecule type" value="Genomic_DNA"/>
</dbReference>
<accession>A0A2T0SGA8</accession>
<evidence type="ECO:0000313" key="2">
    <source>
        <dbReference type="EMBL" id="PRY32454.1"/>
    </source>
</evidence>